<evidence type="ECO:0000313" key="2">
    <source>
        <dbReference type="EMBL" id="SPO60117.1"/>
    </source>
</evidence>
<accession>A0AAQ1SSQ8</accession>
<proteinExistence type="predicted"/>
<dbReference type="AlphaFoldDB" id="A0AAQ1SSQ8"/>
<evidence type="ECO:0000256" key="1">
    <source>
        <dbReference type="SAM" id="MobiDB-lite"/>
    </source>
</evidence>
<gene>
    <name evidence="2" type="ORF">JV551A3_V1_740050</name>
</gene>
<name>A0AAQ1SSQ8_9PSED</name>
<organism evidence="2 3">
    <name type="scientific">Pseudomonas inefficax</name>
    <dbReference type="NCBI Taxonomy" id="2078786"/>
    <lineage>
        <taxon>Bacteria</taxon>
        <taxon>Pseudomonadati</taxon>
        <taxon>Pseudomonadota</taxon>
        <taxon>Gammaproteobacteria</taxon>
        <taxon>Pseudomonadales</taxon>
        <taxon>Pseudomonadaceae</taxon>
        <taxon>Pseudomonas</taxon>
    </lineage>
</organism>
<sequence length="87" mass="9696">MLASVGAALRRERAAKRPQTIKADAEIAGAALQPFRDARPLPQCQYKPYANHSLSCHKKPNHRDGKWPTLCFVWVDLRLICSVTGTP</sequence>
<keyword evidence="3" id="KW-1185">Reference proteome</keyword>
<dbReference type="Proteomes" id="UP000294335">
    <property type="component" value="Unassembled WGS sequence"/>
</dbReference>
<dbReference type="EMBL" id="OPYN01000074">
    <property type="protein sequence ID" value="SPO60117.1"/>
    <property type="molecule type" value="Genomic_DNA"/>
</dbReference>
<reference evidence="2 3" key="1">
    <citation type="submission" date="2018-02" db="EMBL/GenBank/DDBJ databases">
        <authorList>
            <person name="Dubost A."/>
        </authorList>
    </citation>
    <scope>NUCLEOTIDE SEQUENCE [LARGE SCALE GENOMIC DNA]</scope>
    <source>
        <strain evidence="3">JV551A3</strain>
    </source>
</reference>
<protein>
    <submittedName>
        <fullName evidence="2">Uncharacterized protein</fullName>
    </submittedName>
</protein>
<comment type="caution">
    <text evidence="2">The sequence shown here is derived from an EMBL/GenBank/DDBJ whole genome shotgun (WGS) entry which is preliminary data.</text>
</comment>
<feature type="region of interest" description="Disordered" evidence="1">
    <location>
        <begin position="1"/>
        <end position="20"/>
    </location>
</feature>
<evidence type="ECO:0000313" key="3">
    <source>
        <dbReference type="Proteomes" id="UP000294335"/>
    </source>
</evidence>